<accession>A0A9E8SEU8</accession>
<name>A0A9E8SEU8_9FLAO</name>
<protein>
    <submittedName>
        <fullName evidence="1">T9SS type B sorting domain-containing protein</fullName>
    </submittedName>
</protein>
<gene>
    <name evidence="1" type="ORF">N7U66_21120</name>
</gene>
<reference evidence="1" key="1">
    <citation type="submission" date="2022-11" db="EMBL/GenBank/DDBJ databases">
        <title>Lacinutrix neustonica HL-RS19T sp. nov., isolated from the surface microlayer sample of brackish Lake Shihwa.</title>
        <authorList>
            <person name="Choi J.Y."/>
            <person name="Hwang C.Y."/>
        </authorList>
    </citation>
    <scope>NUCLEOTIDE SEQUENCE</scope>
    <source>
        <strain evidence="1">HL-RS19</strain>
    </source>
</reference>
<dbReference type="EMBL" id="CP113088">
    <property type="protein sequence ID" value="WAC03933.1"/>
    <property type="molecule type" value="Genomic_DNA"/>
</dbReference>
<organism evidence="1 2">
    <name type="scientific">Lacinutrix neustonica</name>
    <dbReference type="NCBI Taxonomy" id="2980107"/>
    <lineage>
        <taxon>Bacteria</taxon>
        <taxon>Pseudomonadati</taxon>
        <taxon>Bacteroidota</taxon>
        <taxon>Flavobacteriia</taxon>
        <taxon>Flavobacteriales</taxon>
        <taxon>Flavobacteriaceae</taxon>
        <taxon>Lacinutrix</taxon>
    </lineage>
</organism>
<dbReference type="RefSeq" id="WP_267678571.1">
    <property type="nucleotide sequence ID" value="NZ_CP113088.1"/>
</dbReference>
<sequence>MFTNVLPGLDYFITVSHPNGCSQSTETFDILGFDTLTLSLSQGGLNEILAAANGGAAPYEFTLNGENYGSTSSFIIYATGLYTVTVTDSNGCTAEAEIPMEFIDVCIPNYFTPNGDGVADGWGPGCADIYRNLEVDIFDRYGRQVAVLRVGEYWDGKYEDKELPSRRLLVCS</sequence>
<dbReference type="AlphaFoldDB" id="A0A9E8SEU8"/>
<dbReference type="Pfam" id="PF13585">
    <property type="entry name" value="CHU_C"/>
    <property type="match status" value="1"/>
</dbReference>
<proteinExistence type="predicted"/>
<keyword evidence="2" id="KW-1185">Reference proteome</keyword>
<dbReference type="InterPro" id="IPR026341">
    <property type="entry name" value="T9SS_type_B"/>
</dbReference>
<evidence type="ECO:0000313" key="2">
    <source>
        <dbReference type="Proteomes" id="UP001164705"/>
    </source>
</evidence>
<evidence type="ECO:0000313" key="1">
    <source>
        <dbReference type="EMBL" id="WAC03933.1"/>
    </source>
</evidence>
<dbReference type="Proteomes" id="UP001164705">
    <property type="component" value="Chromosome"/>
</dbReference>
<dbReference type="KEGG" id="lnu:N7U66_21120"/>
<dbReference type="NCBIfam" id="TIGR04131">
    <property type="entry name" value="Bac_Flav_CTERM"/>
    <property type="match status" value="1"/>
</dbReference>